<sequence>MQLLSKRFYSEKVYDDSGSGPKLKWRFRNYYSDGVTHEPRTSDDDLSSQSHSNTHSQTPIYSHNDSQNDTVNKKTDLGFKQTPVNSDTNLMADPLDGLFGDMSTTQDIPHANTPSSTPSRVPSRSHRRSHRRRRMRHQEASLDSQND</sequence>
<evidence type="ECO:0000313" key="2">
    <source>
        <dbReference type="EMBL" id="GKV19617.1"/>
    </source>
</evidence>
<dbReference type="PANTHER" id="PTHR35986:SF1">
    <property type="entry name" value="OS10G0430800 PROTEIN"/>
    <property type="match status" value="1"/>
</dbReference>
<feature type="compositionally biased region" description="Low complexity" evidence="1">
    <location>
        <begin position="47"/>
        <end position="58"/>
    </location>
</feature>
<protein>
    <submittedName>
        <fullName evidence="2">Uncharacterized protein</fullName>
    </submittedName>
</protein>
<dbReference type="AlphaFoldDB" id="A0AAV5K0R1"/>
<comment type="caution">
    <text evidence="2">The sequence shown here is derived from an EMBL/GenBank/DDBJ whole genome shotgun (WGS) entry which is preliminary data.</text>
</comment>
<accession>A0AAV5K0R1</accession>
<organism evidence="2 3">
    <name type="scientific">Rubroshorea leprosula</name>
    <dbReference type="NCBI Taxonomy" id="152421"/>
    <lineage>
        <taxon>Eukaryota</taxon>
        <taxon>Viridiplantae</taxon>
        <taxon>Streptophyta</taxon>
        <taxon>Embryophyta</taxon>
        <taxon>Tracheophyta</taxon>
        <taxon>Spermatophyta</taxon>
        <taxon>Magnoliopsida</taxon>
        <taxon>eudicotyledons</taxon>
        <taxon>Gunneridae</taxon>
        <taxon>Pentapetalae</taxon>
        <taxon>rosids</taxon>
        <taxon>malvids</taxon>
        <taxon>Malvales</taxon>
        <taxon>Dipterocarpaceae</taxon>
        <taxon>Rubroshorea</taxon>
    </lineage>
</organism>
<evidence type="ECO:0000313" key="3">
    <source>
        <dbReference type="Proteomes" id="UP001054252"/>
    </source>
</evidence>
<dbReference type="EMBL" id="BPVZ01000053">
    <property type="protein sequence ID" value="GKV19617.1"/>
    <property type="molecule type" value="Genomic_DNA"/>
</dbReference>
<dbReference type="PANTHER" id="PTHR35986">
    <property type="entry name" value="EXPRESSED PROTEIN"/>
    <property type="match status" value="1"/>
</dbReference>
<name>A0AAV5K0R1_9ROSI</name>
<dbReference type="Proteomes" id="UP001054252">
    <property type="component" value="Unassembled WGS sequence"/>
</dbReference>
<feature type="compositionally biased region" description="Basic residues" evidence="1">
    <location>
        <begin position="123"/>
        <end position="136"/>
    </location>
</feature>
<proteinExistence type="predicted"/>
<evidence type="ECO:0000256" key="1">
    <source>
        <dbReference type="SAM" id="MobiDB-lite"/>
    </source>
</evidence>
<gene>
    <name evidence="2" type="ORF">SLEP1_g29849</name>
</gene>
<reference evidence="2 3" key="1">
    <citation type="journal article" date="2021" name="Commun. Biol.">
        <title>The genome of Shorea leprosula (Dipterocarpaceae) highlights the ecological relevance of drought in aseasonal tropical rainforests.</title>
        <authorList>
            <person name="Ng K.K.S."/>
            <person name="Kobayashi M.J."/>
            <person name="Fawcett J.A."/>
            <person name="Hatakeyama M."/>
            <person name="Paape T."/>
            <person name="Ng C.H."/>
            <person name="Ang C.C."/>
            <person name="Tnah L.H."/>
            <person name="Lee C.T."/>
            <person name="Nishiyama T."/>
            <person name="Sese J."/>
            <person name="O'Brien M.J."/>
            <person name="Copetti D."/>
            <person name="Mohd Noor M.I."/>
            <person name="Ong R.C."/>
            <person name="Putra M."/>
            <person name="Sireger I.Z."/>
            <person name="Indrioko S."/>
            <person name="Kosugi Y."/>
            <person name="Izuno A."/>
            <person name="Isagi Y."/>
            <person name="Lee S.L."/>
            <person name="Shimizu K.K."/>
        </authorList>
    </citation>
    <scope>NUCLEOTIDE SEQUENCE [LARGE SCALE GENOMIC DNA]</scope>
    <source>
        <strain evidence="2">214</strain>
    </source>
</reference>
<keyword evidence="3" id="KW-1185">Reference proteome</keyword>
<feature type="compositionally biased region" description="Polar residues" evidence="1">
    <location>
        <begin position="59"/>
        <end position="70"/>
    </location>
</feature>
<feature type="region of interest" description="Disordered" evidence="1">
    <location>
        <begin position="1"/>
        <end position="147"/>
    </location>
</feature>